<sequence>MSCYCVCVYVCVCVGGALPITLVHHVRGYGFYSHRHTPSDRDGQPYWLSLANILRGRTLVSYRGGSIMSLYPI</sequence>
<dbReference type="AlphaFoldDB" id="A0A564Y8R4"/>
<evidence type="ECO:0000313" key="2">
    <source>
        <dbReference type="Proteomes" id="UP000321570"/>
    </source>
</evidence>
<name>A0A564Y8R4_HYMDI</name>
<organism evidence="1 2">
    <name type="scientific">Hymenolepis diminuta</name>
    <name type="common">Rat tapeworm</name>
    <dbReference type="NCBI Taxonomy" id="6216"/>
    <lineage>
        <taxon>Eukaryota</taxon>
        <taxon>Metazoa</taxon>
        <taxon>Spiralia</taxon>
        <taxon>Lophotrochozoa</taxon>
        <taxon>Platyhelminthes</taxon>
        <taxon>Cestoda</taxon>
        <taxon>Eucestoda</taxon>
        <taxon>Cyclophyllidea</taxon>
        <taxon>Hymenolepididae</taxon>
        <taxon>Hymenolepis</taxon>
    </lineage>
</organism>
<protein>
    <submittedName>
        <fullName evidence="1">Uncharacterized protein</fullName>
    </submittedName>
</protein>
<accession>A0A564Y8R4</accession>
<dbReference type="EMBL" id="CABIJS010000111">
    <property type="protein sequence ID" value="VUZ43138.1"/>
    <property type="molecule type" value="Genomic_DNA"/>
</dbReference>
<keyword evidence="2" id="KW-1185">Reference proteome</keyword>
<gene>
    <name evidence="1" type="ORF">WMSIL1_LOCUS3633</name>
</gene>
<dbReference type="Proteomes" id="UP000321570">
    <property type="component" value="Unassembled WGS sequence"/>
</dbReference>
<evidence type="ECO:0000313" key="1">
    <source>
        <dbReference type="EMBL" id="VUZ43138.1"/>
    </source>
</evidence>
<proteinExistence type="predicted"/>
<reference evidence="1 2" key="1">
    <citation type="submission" date="2019-07" db="EMBL/GenBank/DDBJ databases">
        <authorList>
            <person name="Jastrzebski P J."/>
            <person name="Paukszto L."/>
            <person name="Jastrzebski P J."/>
        </authorList>
    </citation>
    <scope>NUCLEOTIDE SEQUENCE [LARGE SCALE GENOMIC DNA]</scope>
    <source>
        <strain evidence="1 2">WMS-il1</strain>
    </source>
</reference>